<dbReference type="AlphaFoldDB" id="A0A177AEW0"/>
<sequence length="648" mass="73921">MASQETEQRLSTYRGRPQPPVNERLQQIYNFLADEDYYRCINFTEKLRDIKDYITDLETGKQIFVLIDENLLSLILDQIKIHDRWIEEATKITPFEFNSPLLRHHNRFGLPGWEPKPGLINFELADLPTYEMDTPIIEAKLHVTLQEDTGRKLPKEPDPFEYTRKVARYRESQDVIAQTVRERHNSGDAFAFNLLPRNFKGPWVPPAPAALLKKWEEMRERLIDLSSDLLYTQKLAPRLSINQVAHMITTIFKTTSPPNTILMEDDFTYADMAKLRVLTEPSTHRTKPSNLRGPYLTFVARVNGIIRSTDTWPEEVEEPVKVGDLLDKVTSKGPLNLDHHEMMWTLELMHGDGNLRYDKALNVVRAPYPNNHPEDRATAGSGRWSVGSLGVTLSEWAYLGLRLANATMKISAQVEAAHADDKYMELVVLEHTKNLAERLRAWEKEVDAANGSPSLIEIATPLVKEVDRGELTEELALKILQEEIVEESNRNWEPRASPTTIWDWTGKRDPLTEECFSIDRWTPSIQHIGDVDKENMYLEWARNQMPDNPADGRSQKRRKLIPGEPVFPLGETAKQEEAISNRIDGQLRDLGNKKFEGIYGPEGSYTLRQKAAREAEEKAKAAAEAKAKELAAGGKGKEPESEAQATVL</sequence>
<proteinExistence type="predicted"/>
<dbReference type="GeneID" id="36286481"/>
<name>A0A177AEW0_9PEZI</name>
<dbReference type="Proteomes" id="UP000077154">
    <property type="component" value="Unassembled WGS sequence"/>
</dbReference>
<dbReference type="OrthoDB" id="5422628at2759"/>
<gene>
    <name evidence="2" type="ORF">VC83_03404</name>
</gene>
<feature type="region of interest" description="Disordered" evidence="1">
    <location>
        <begin position="609"/>
        <end position="648"/>
    </location>
</feature>
<protein>
    <submittedName>
        <fullName evidence="2">Uncharacterized protein</fullName>
    </submittedName>
</protein>
<accession>A0A177AEW0</accession>
<feature type="compositionally biased region" description="Basic and acidic residues" evidence="1">
    <location>
        <begin position="611"/>
        <end position="640"/>
    </location>
</feature>
<reference evidence="2" key="1">
    <citation type="submission" date="2016-03" db="EMBL/GenBank/DDBJ databases">
        <title>Updated assembly of Pseudogymnoascus destructans, the fungus causing white-nose syndrome of bats.</title>
        <authorList>
            <person name="Palmer J.M."/>
            <person name="Drees K.P."/>
            <person name="Foster J.T."/>
            <person name="Lindner D.L."/>
        </authorList>
    </citation>
    <scope>NUCLEOTIDE SEQUENCE [LARGE SCALE GENOMIC DNA]</scope>
    <source>
        <strain evidence="2">20631-21</strain>
    </source>
</reference>
<dbReference type="EMBL" id="KV441391">
    <property type="protein sequence ID" value="OAF60645.1"/>
    <property type="molecule type" value="Genomic_DNA"/>
</dbReference>
<dbReference type="VEuPathDB" id="FungiDB:GMDG_01279"/>
<evidence type="ECO:0000256" key="1">
    <source>
        <dbReference type="SAM" id="MobiDB-lite"/>
    </source>
</evidence>
<evidence type="ECO:0000313" key="2">
    <source>
        <dbReference type="EMBL" id="OAF60645.1"/>
    </source>
</evidence>
<dbReference type="RefSeq" id="XP_024325926.1">
    <property type="nucleotide sequence ID" value="XM_024467052.1"/>
</dbReference>
<organism evidence="2">
    <name type="scientific">Pseudogymnoascus destructans</name>
    <dbReference type="NCBI Taxonomy" id="655981"/>
    <lineage>
        <taxon>Eukaryota</taxon>
        <taxon>Fungi</taxon>
        <taxon>Dikarya</taxon>
        <taxon>Ascomycota</taxon>
        <taxon>Pezizomycotina</taxon>
        <taxon>Leotiomycetes</taxon>
        <taxon>Thelebolales</taxon>
        <taxon>Thelebolaceae</taxon>
        <taxon>Pseudogymnoascus</taxon>
    </lineage>
</organism>
<dbReference type="eggNOG" id="ENOG502RJRY">
    <property type="taxonomic scope" value="Eukaryota"/>
</dbReference>